<dbReference type="EMBL" id="JACOOR010000004">
    <property type="protein sequence ID" value="MBC5659706.1"/>
    <property type="molecule type" value="Genomic_DNA"/>
</dbReference>
<accession>A0A923LBT0</accession>
<dbReference type="Proteomes" id="UP000649345">
    <property type="component" value="Unassembled WGS sequence"/>
</dbReference>
<dbReference type="InterPro" id="IPR017552">
    <property type="entry name" value="PHI/rmpB"/>
</dbReference>
<dbReference type="PANTHER" id="PTHR43443">
    <property type="entry name" value="3-HEXULOSE-6-PHOSPHATE ISOMERASE"/>
    <property type="match status" value="1"/>
</dbReference>
<dbReference type="PROSITE" id="PS51464">
    <property type="entry name" value="SIS"/>
    <property type="match status" value="1"/>
</dbReference>
<evidence type="ECO:0000259" key="2">
    <source>
        <dbReference type="PROSITE" id="PS51464"/>
    </source>
</evidence>
<keyword evidence="3" id="KW-0413">Isomerase</keyword>
<dbReference type="PANTHER" id="PTHR43443:SF1">
    <property type="entry name" value="3-HEXULOSE-6-PHOSPHATE ISOMERASE"/>
    <property type="match status" value="1"/>
</dbReference>
<keyword evidence="4" id="KW-1185">Reference proteome</keyword>
<proteinExistence type="inferred from homology"/>
<evidence type="ECO:0000313" key="3">
    <source>
        <dbReference type="EMBL" id="MBC5659706.1"/>
    </source>
</evidence>
<gene>
    <name evidence="3" type="ORF">H8S44_07980</name>
</gene>
<dbReference type="AlphaFoldDB" id="A0A923LBT0"/>
<protein>
    <submittedName>
        <fullName evidence="3">Sugar isomerase</fullName>
    </submittedName>
</protein>
<evidence type="ECO:0000313" key="4">
    <source>
        <dbReference type="Proteomes" id="UP000649345"/>
    </source>
</evidence>
<dbReference type="InterPro" id="IPR001347">
    <property type="entry name" value="SIS_dom"/>
</dbReference>
<sequence length="185" mass="20271">MTEKWQSIIVKELETAMSAIDEEQLDALVDALMTPNRRVLCVGVGRVLISMKAWVKRLLHLGVDINYVGAETEGPVGPGDLVLVASSSGESIVPVQIAKKADSVGASVFYIGCTPDSSVDQIADQRLYLKGRTKFSGDDEVISIQPMSTLVEQQLYLLCDVIALEIMKRNGWTEETVKNHHANLE</sequence>
<dbReference type="RefSeq" id="WP_186872016.1">
    <property type="nucleotide sequence ID" value="NZ_JACOOR010000004.1"/>
</dbReference>
<dbReference type="Gene3D" id="3.40.50.10490">
    <property type="entry name" value="Glucose-6-phosphate isomerase like protein, domain 1"/>
    <property type="match status" value="1"/>
</dbReference>
<feature type="domain" description="SIS" evidence="2">
    <location>
        <begin position="28"/>
        <end position="172"/>
    </location>
</feature>
<dbReference type="SUPFAM" id="SSF53697">
    <property type="entry name" value="SIS domain"/>
    <property type="match status" value="1"/>
</dbReference>
<comment type="similarity">
    <text evidence="1">Belongs to the SIS family. PHI subfamily.</text>
</comment>
<reference evidence="3" key="1">
    <citation type="submission" date="2020-08" db="EMBL/GenBank/DDBJ databases">
        <title>Genome public.</title>
        <authorList>
            <person name="Liu C."/>
            <person name="Sun Q."/>
        </authorList>
    </citation>
    <scope>NUCLEOTIDE SEQUENCE</scope>
    <source>
        <strain evidence="3">NSJ-68</strain>
    </source>
</reference>
<name>A0A923LBT0_9FIRM</name>
<dbReference type="InterPro" id="IPR046348">
    <property type="entry name" value="SIS_dom_sf"/>
</dbReference>
<dbReference type="GO" id="GO:1901135">
    <property type="term" value="P:carbohydrate derivative metabolic process"/>
    <property type="evidence" value="ECO:0007669"/>
    <property type="project" value="InterPro"/>
</dbReference>
<evidence type="ECO:0000256" key="1">
    <source>
        <dbReference type="ARBA" id="ARBA00009235"/>
    </source>
</evidence>
<dbReference type="GO" id="GO:0016853">
    <property type="term" value="F:isomerase activity"/>
    <property type="evidence" value="ECO:0007669"/>
    <property type="project" value="UniProtKB-KW"/>
</dbReference>
<organism evidence="3 4">
    <name type="scientific">Anaerosacchariphilus hominis</name>
    <dbReference type="NCBI Taxonomy" id="2763017"/>
    <lineage>
        <taxon>Bacteria</taxon>
        <taxon>Bacillati</taxon>
        <taxon>Bacillota</taxon>
        <taxon>Clostridia</taxon>
        <taxon>Lachnospirales</taxon>
        <taxon>Lachnospiraceae</taxon>
        <taxon>Anaerosacchariphilus</taxon>
    </lineage>
</organism>
<comment type="caution">
    <text evidence="3">The sequence shown here is derived from an EMBL/GenBank/DDBJ whole genome shotgun (WGS) entry which is preliminary data.</text>
</comment>
<dbReference type="GO" id="GO:0097367">
    <property type="term" value="F:carbohydrate derivative binding"/>
    <property type="evidence" value="ECO:0007669"/>
    <property type="project" value="InterPro"/>
</dbReference>